<accession>A0AAW2HLC2</accession>
<reference evidence="19" key="1">
    <citation type="journal article" date="2024" name="Gigascience">
        <title>Chromosome-level genome of the poultry shaft louse Menopon gallinae provides insight into the host-switching and adaptive evolution of parasitic lice.</title>
        <authorList>
            <person name="Xu Y."/>
            <person name="Ma L."/>
            <person name="Liu S."/>
            <person name="Liang Y."/>
            <person name="Liu Q."/>
            <person name="He Z."/>
            <person name="Tian L."/>
            <person name="Duan Y."/>
            <person name="Cai W."/>
            <person name="Li H."/>
            <person name="Song F."/>
        </authorList>
    </citation>
    <scope>NUCLEOTIDE SEQUENCE</scope>
    <source>
        <strain evidence="19">Cailab_2023a</strain>
    </source>
</reference>
<evidence type="ECO:0000256" key="2">
    <source>
        <dbReference type="ARBA" id="ARBA00022525"/>
    </source>
</evidence>
<dbReference type="GO" id="GO:0005576">
    <property type="term" value="C:extracellular region"/>
    <property type="evidence" value="ECO:0007669"/>
    <property type="project" value="UniProtKB-SubCell"/>
</dbReference>
<feature type="binding site" evidence="13">
    <location>
        <position position="319"/>
    </location>
    <ligand>
        <name>Ca(2+)</name>
        <dbReference type="ChEBI" id="CHEBI:29108"/>
        <label>1</label>
    </ligand>
</feature>
<feature type="signal peptide" evidence="17">
    <location>
        <begin position="1"/>
        <end position="24"/>
    </location>
</feature>
<evidence type="ECO:0000256" key="10">
    <source>
        <dbReference type="ARBA" id="ARBA00023157"/>
    </source>
</evidence>
<dbReference type="GO" id="GO:0006508">
    <property type="term" value="P:proteolysis"/>
    <property type="evidence" value="ECO:0007669"/>
    <property type="project" value="UniProtKB-KW"/>
</dbReference>
<feature type="disulfide bond" evidence="14">
    <location>
        <begin position="542"/>
        <end position="580"/>
    </location>
</feature>
<dbReference type="GO" id="GO:0030198">
    <property type="term" value="P:extracellular matrix organization"/>
    <property type="evidence" value="ECO:0007669"/>
    <property type="project" value="InterPro"/>
</dbReference>
<dbReference type="PANTHER" id="PTHR13723:SF200">
    <property type="entry name" value="ADAM METALLOPEPTIDASE WITH THROMBOSPONDIN TYPE 1 MOTIF B, ISOFORM B"/>
    <property type="match status" value="1"/>
</dbReference>
<keyword evidence="4 13" id="KW-0479">Metal-binding</keyword>
<evidence type="ECO:0000256" key="6">
    <source>
        <dbReference type="ARBA" id="ARBA00022737"/>
    </source>
</evidence>
<feature type="binding site" evidence="13">
    <location>
        <position position="326"/>
    </location>
    <ligand>
        <name>Ca(2+)</name>
        <dbReference type="ChEBI" id="CHEBI:29108"/>
        <label>1</label>
    </ligand>
</feature>
<evidence type="ECO:0000256" key="8">
    <source>
        <dbReference type="ARBA" id="ARBA00022833"/>
    </source>
</evidence>
<sequence>MIDIFNRFLRVISVINLLIPNGNCQTSPRANYTGLYSKDVDNYEVVVPQRVDDSGRFISNLIPHHYSKRSTSESDVIYYKLPIAGEECIIQLVPNLKMVSPGAVVEVQRRRLERNTTTEKLENMFENLEIKKLQNVDCHYYGFIKGNSSSKVALSTCSGLAGFIQTKNGTYTIEPVAKYNTSSEEAYPHILYKNDGYNWTVCNTYDFNRTVREAKDTEKSPESAAVFSPLYIETLIVIDKNFVKHSADFDSENYILTVFNMAFSLFQDASLGFLIKLSLVRIIRLEVDEAGMNLNSNQDAQKTLKYFQEWQYKMNPGDDSHPNHHDVAILITRLDVYSIISYGFLGVSTLGSACDKKQSAILCRDNGLRLGFIMAHEIAHLLGAEHDGFNNSCDGLDREGFRTVMHPQVLLTTETWSHCTHGYIKTFLDSGYGTCLYDEPSEHHFPIPDILPGTIYNADFQCKQMLSPLARECNEGSTCDSLNCQVPGHLCILMNIPPAAGTRCGENMWCRQNHCLMVGERPDAIDGNWGDWSPWSECSRTCGSGVASSERHCNRPAPSRGGRYCLGKSKRHRICSSKPCDVNKPSFRDMQCGEYDDWIYPEDGLKHTWKEFFFHEENPCVLFCVNENLEVVALKPRVIDGTTCYRGMRDICVDGVCMSIPCDLKLESNAIEDVCGVCHGDGTTCDFSQGQQSMEKFPKAMTKLVTVPVGTRNIKVEEVIPSAARILVRDTETKEFYIRGFKLGMYSVPGSQAWLGMLKSRQEALTIPGPVTRPLTIWIERVENVTVKWSMALPVTQQRKPEFTWDFVRWSPCSAICGRGTQKSEPSCIEQRAGLVESSYCADLEVPPARVRFCEVAKCEARWMVADWKECETVNATKRIKTRMVHCVRAFGEGEGESEIVPDGECPPPKPAEEEPCDPRHKRDSSDQEVAMFSSNRVKFGSHKKYDEYLHLNAIASPDRRSEAIPIHIVNTPHFRHYYRVLQATDKEDKEKYDPCQKRRENVPRSHFYKSTYSGNQQMRKRHSQCRKRHTFFFPVRYNGERNRKKFRKTGKSGMTVVKAKPSVRNRFRRRRRRRRKALQRKFKDAKLLWPNTELLSQEGPSGEISETPAHNYTIRFGHVMVDKDEDMNLEIILEEGDNDNLLGVESERDKMWNLKDEEAIQFLGNITATDWNNTLNGD</sequence>
<comment type="caution">
    <text evidence="15">Lacks conserved residue(s) required for the propagation of feature annotation.</text>
</comment>
<dbReference type="SMART" id="SM00209">
    <property type="entry name" value="TSP1"/>
    <property type="match status" value="2"/>
</dbReference>
<keyword evidence="3" id="KW-0645">Protease</keyword>
<dbReference type="Gene3D" id="2.60.120.830">
    <property type="match status" value="1"/>
</dbReference>
<dbReference type="AlphaFoldDB" id="A0AAW2HLC2"/>
<dbReference type="GO" id="GO:0031012">
    <property type="term" value="C:extracellular matrix"/>
    <property type="evidence" value="ECO:0007669"/>
    <property type="project" value="TreeGrafter"/>
</dbReference>
<dbReference type="SUPFAM" id="SSF55486">
    <property type="entry name" value="Metalloproteases ('zincins'), catalytic domain"/>
    <property type="match status" value="1"/>
</dbReference>
<feature type="binding site" evidence="13">
    <location>
        <position position="233"/>
    </location>
    <ligand>
        <name>Ca(2+)</name>
        <dbReference type="ChEBI" id="CHEBI:29108"/>
        <label>2</label>
    </ligand>
</feature>
<feature type="binding site" evidence="13 15">
    <location>
        <position position="380"/>
    </location>
    <ligand>
        <name>Zn(2+)</name>
        <dbReference type="ChEBI" id="CHEBI:29105"/>
        <note>catalytic</note>
    </ligand>
</feature>
<evidence type="ECO:0000256" key="9">
    <source>
        <dbReference type="ARBA" id="ARBA00023049"/>
    </source>
</evidence>
<dbReference type="Pfam" id="PF01562">
    <property type="entry name" value="Pep_M12B_propep"/>
    <property type="match status" value="1"/>
</dbReference>
<keyword evidence="13" id="KW-0106">Calcium</keyword>
<feature type="binding site" evidence="13 15">
    <location>
        <position position="386"/>
    </location>
    <ligand>
        <name>Zn(2+)</name>
        <dbReference type="ChEBI" id="CHEBI:29105"/>
        <note>catalytic</note>
    </ligand>
</feature>
<dbReference type="Pfam" id="PF01421">
    <property type="entry name" value="Reprolysin"/>
    <property type="match status" value="1"/>
</dbReference>
<comment type="subcellular location">
    <subcellularLocation>
        <location evidence="1">Secreted</location>
    </subcellularLocation>
</comment>
<feature type="binding site" evidence="13">
    <location>
        <position position="435"/>
    </location>
    <ligand>
        <name>Ca(2+)</name>
        <dbReference type="ChEBI" id="CHEBI:29108"/>
        <label>1</label>
    </ligand>
</feature>
<feature type="disulfide bond" evidence="14">
    <location>
        <begin position="473"/>
        <end position="491"/>
    </location>
</feature>
<dbReference type="InterPro" id="IPR024079">
    <property type="entry name" value="MetalloPept_cat_dom_sf"/>
</dbReference>
<keyword evidence="11" id="KW-0325">Glycoprotein</keyword>
<evidence type="ECO:0000256" key="4">
    <source>
        <dbReference type="ARBA" id="ARBA00022723"/>
    </source>
</evidence>
<comment type="cofactor">
    <cofactor evidence="13">
        <name>Zn(2+)</name>
        <dbReference type="ChEBI" id="CHEBI:29105"/>
    </cofactor>
    <text evidence="13">Binds 1 zinc ion per subunit.</text>
</comment>
<dbReference type="Pfam" id="PF00090">
    <property type="entry name" value="TSP_1"/>
    <property type="match status" value="1"/>
</dbReference>
<dbReference type="Gene3D" id="2.20.100.10">
    <property type="entry name" value="Thrombospondin type-1 (TSP1) repeat"/>
    <property type="match status" value="2"/>
</dbReference>
<dbReference type="Gene3D" id="3.40.1620.60">
    <property type="match status" value="1"/>
</dbReference>
<feature type="binding site" evidence="13">
    <location>
        <position position="438"/>
    </location>
    <ligand>
        <name>Ca(2+)</name>
        <dbReference type="ChEBI" id="CHEBI:29108"/>
        <label>2</label>
    </ligand>
</feature>
<evidence type="ECO:0000256" key="7">
    <source>
        <dbReference type="ARBA" id="ARBA00022801"/>
    </source>
</evidence>
<feature type="disulfide bond" evidence="14">
    <location>
        <begin position="479"/>
        <end position="510"/>
    </location>
</feature>
<evidence type="ECO:0000313" key="19">
    <source>
        <dbReference type="EMBL" id="KAL0270770.1"/>
    </source>
</evidence>
<dbReference type="EMBL" id="JARGDH010000004">
    <property type="protein sequence ID" value="KAL0270770.1"/>
    <property type="molecule type" value="Genomic_DNA"/>
</dbReference>
<dbReference type="PANTHER" id="PTHR13723">
    <property type="entry name" value="ADAMTS A DISINTEGRIN AND METALLOPROTEASE WITH THROMBOSPONDIN MOTIFS PROTEASE"/>
    <property type="match status" value="1"/>
</dbReference>
<keyword evidence="6" id="KW-0677">Repeat</keyword>
<feature type="disulfide bond" evidence="14">
    <location>
        <begin position="538"/>
        <end position="575"/>
    </location>
</feature>
<dbReference type="InterPro" id="IPR050439">
    <property type="entry name" value="ADAMTS_ADAMTS-like"/>
</dbReference>
<comment type="caution">
    <text evidence="19">The sequence shown here is derived from an EMBL/GenBank/DDBJ whole genome shotgun (WGS) entry which is preliminary data.</text>
</comment>
<dbReference type="Pfam" id="PF19030">
    <property type="entry name" value="TSP1_ADAMTS"/>
    <property type="match status" value="1"/>
</dbReference>
<evidence type="ECO:0000256" key="11">
    <source>
        <dbReference type="ARBA" id="ARBA00023180"/>
    </source>
</evidence>
<feature type="compositionally biased region" description="Basic and acidic residues" evidence="16">
    <location>
        <begin position="911"/>
        <end position="926"/>
    </location>
</feature>
<feature type="active site" evidence="12 15">
    <location>
        <position position="377"/>
    </location>
</feature>
<evidence type="ECO:0000256" key="16">
    <source>
        <dbReference type="SAM" id="MobiDB-lite"/>
    </source>
</evidence>
<keyword evidence="7" id="KW-0378">Hydrolase</keyword>
<dbReference type="GO" id="GO:0046872">
    <property type="term" value="F:metal ion binding"/>
    <property type="evidence" value="ECO:0007669"/>
    <property type="project" value="UniProtKB-KW"/>
</dbReference>
<feature type="disulfide bond" evidence="14">
    <location>
        <begin position="553"/>
        <end position="565"/>
    </location>
</feature>
<gene>
    <name evidence="19" type="ORF">PYX00_008067</name>
</gene>
<keyword evidence="8 13" id="KW-0862">Zinc</keyword>
<keyword evidence="10 14" id="KW-1015">Disulfide bond</keyword>
<keyword evidence="2" id="KW-0964">Secreted</keyword>
<dbReference type="PRINTS" id="PR01857">
    <property type="entry name" value="ADAMTSFAMILY"/>
</dbReference>
<feature type="binding site" evidence="13 15">
    <location>
        <position position="376"/>
    </location>
    <ligand>
        <name>Zn(2+)</name>
        <dbReference type="ChEBI" id="CHEBI:29105"/>
        <note>catalytic</note>
    </ligand>
</feature>
<feature type="binding site" description="in inhibited form" evidence="13">
    <location>
        <position position="202"/>
    </location>
    <ligand>
        <name>Zn(2+)</name>
        <dbReference type="ChEBI" id="CHEBI:29105"/>
        <note>catalytic</note>
    </ligand>
</feature>
<evidence type="ECO:0000256" key="13">
    <source>
        <dbReference type="PIRSR" id="PIRSR613273-2"/>
    </source>
</evidence>
<evidence type="ECO:0000256" key="1">
    <source>
        <dbReference type="ARBA" id="ARBA00004613"/>
    </source>
</evidence>
<dbReference type="FunFam" id="2.20.100.10:FF:000006">
    <property type="entry name" value="A disintegrin and metalloproteinase with thrombospondin motifs 1"/>
    <property type="match status" value="1"/>
</dbReference>
<dbReference type="PROSITE" id="PS50092">
    <property type="entry name" value="TSP1"/>
    <property type="match status" value="2"/>
</dbReference>
<feature type="binding site" evidence="13">
    <location>
        <position position="319"/>
    </location>
    <ligand>
        <name>Ca(2+)</name>
        <dbReference type="ChEBI" id="CHEBI:29108"/>
        <label>2</label>
    </ligand>
</feature>
<evidence type="ECO:0000256" key="14">
    <source>
        <dbReference type="PIRSR" id="PIRSR613273-3"/>
    </source>
</evidence>
<feature type="disulfide bond" evidence="14">
    <location>
        <begin position="462"/>
        <end position="484"/>
    </location>
</feature>
<keyword evidence="5 17" id="KW-0732">Signal</keyword>
<feature type="binding site" evidence="13">
    <location>
        <position position="438"/>
    </location>
    <ligand>
        <name>Ca(2+)</name>
        <dbReference type="ChEBI" id="CHEBI:29108"/>
        <label>1</label>
    </ligand>
</feature>
<feature type="region of interest" description="Disordered" evidence="16">
    <location>
        <begin position="896"/>
        <end position="927"/>
    </location>
</feature>
<dbReference type="Gene3D" id="3.40.390.10">
    <property type="entry name" value="Collagenase (Catalytic Domain)"/>
    <property type="match status" value="1"/>
</dbReference>
<dbReference type="InterPro" id="IPR036383">
    <property type="entry name" value="TSP1_rpt_sf"/>
</dbReference>
<evidence type="ECO:0000256" key="15">
    <source>
        <dbReference type="PROSITE-ProRule" id="PRU00276"/>
    </source>
</evidence>
<dbReference type="GO" id="GO:0004222">
    <property type="term" value="F:metalloendopeptidase activity"/>
    <property type="evidence" value="ECO:0007669"/>
    <property type="project" value="InterPro"/>
</dbReference>
<feature type="binding site" evidence="13">
    <location>
        <position position="233"/>
    </location>
    <ligand>
        <name>Ca(2+)</name>
        <dbReference type="ChEBI" id="CHEBI:29108"/>
        <label>1</label>
    </ligand>
</feature>
<name>A0AAW2HLC2_9NEOP</name>
<dbReference type="InterPro" id="IPR000884">
    <property type="entry name" value="TSP1_rpt"/>
</dbReference>
<dbReference type="SUPFAM" id="SSF82895">
    <property type="entry name" value="TSP-1 type 1 repeat"/>
    <property type="match status" value="2"/>
</dbReference>
<dbReference type="InterPro" id="IPR013273">
    <property type="entry name" value="ADAMTS/ADAMTS-like"/>
</dbReference>
<dbReference type="Pfam" id="PF17771">
    <property type="entry name" value="ADAMTS_CR_2"/>
    <property type="match status" value="1"/>
</dbReference>
<keyword evidence="9" id="KW-0482">Metalloprotease</keyword>
<feature type="disulfide bond" evidence="14">
    <location>
        <begin position="354"/>
        <end position="435"/>
    </location>
</feature>
<organism evidence="19">
    <name type="scientific">Menopon gallinae</name>
    <name type="common">poultry shaft louse</name>
    <dbReference type="NCBI Taxonomy" id="328185"/>
    <lineage>
        <taxon>Eukaryota</taxon>
        <taxon>Metazoa</taxon>
        <taxon>Ecdysozoa</taxon>
        <taxon>Arthropoda</taxon>
        <taxon>Hexapoda</taxon>
        <taxon>Insecta</taxon>
        <taxon>Pterygota</taxon>
        <taxon>Neoptera</taxon>
        <taxon>Paraneoptera</taxon>
        <taxon>Psocodea</taxon>
        <taxon>Troctomorpha</taxon>
        <taxon>Phthiraptera</taxon>
        <taxon>Amblycera</taxon>
        <taxon>Menoponidae</taxon>
        <taxon>Menopon</taxon>
    </lineage>
</organism>
<feature type="disulfide bond" evidence="14">
    <location>
        <begin position="393"/>
        <end position="419"/>
    </location>
</feature>
<evidence type="ECO:0000256" key="17">
    <source>
        <dbReference type="SAM" id="SignalP"/>
    </source>
</evidence>
<evidence type="ECO:0000256" key="12">
    <source>
        <dbReference type="PIRSR" id="PIRSR613273-1"/>
    </source>
</evidence>
<proteinExistence type="predicted"/>
<evidence type="ECO:0000256" key="3">
    <source>
        <dbReference type="ARBA" id="ARBA00022670"/>
    </source>
</evidence>
<feature type="disulfide bond" evidence="14">
    <location>
        <begin position="504"/>
        <end position="515"/>
    </location>
</feature>
<protein>
    <recommendedName>
        <fullName evidence="18">Peptidase M12B domain-containing protein</fullName>
    </recommendedName>
</protein>
<evidence type="ECO:0000256" key="5">
    <source>
        <dbReference type="ARBA" id="ARBA00022729"/>
    </source>
</evidence>
<dbReference type="InterPro" id="IPR041645">
    <property type="entry name" value="ADAMTS_CR_2"/>
</dbReference>
<dbReference type="InterPro" id="IPR002870">
    <property type="entry name" value="Peptidase_M12B_N"/>
</dbReference>
<feature type="chain" id="PRO_5043732979" description="Peptidase M12B domain-containing protein" evidence="17">
    <location>
        <begin position="25"/>
        <end position="1179"/>
    </location>
</feature>
<feature type="domain" description="Peptidase M12B" evidence="18">
    <location>
        <begin position="230"/>
        <end position="440"/>
    </location>
</feature>
<dbReference type="PROSITE" id="PS50215">
    <property type="entry name" value="ADAM_MEPRO"/>
    <property type="match status" value="1"/>
</dbReference>
<dbReference type="InterPro" id="IPR001590">
    <property type="entry name" value="Peptidase_M12B"/>
</dbReference>
<evidence type="ECO:0000259" key="18">
    <source>
        <dbReference type="PROSITE" id="PS50215"/>
    </source>
</evidence>